<dbReference type="GO" id="GO:0000723">
    <property type="term" value="P:telomere maintenance"/>
    <property type="evidence" value="ECO:0007669"/>
    <property type="project" value="TreeGrafter"/>
</dbReference>
<feature type="domain" description="Telomere-associated protein Rif1 N-terminal" evidence="8">
    <location>
        <begin position="134"/>
        <end position="506"/>
    </location>
</feature>
<keyword evidence="5" id="KW-0539">Nucleus</keyword>
<evidence type="ECO:0000256" key="7">
    <source>
        <dbReference type="SAM" id="MobiDB-lite"/>
    </source>
</evidence>
<dbReference type="InterPro" id="IPR022031">
    <property type="entry name" value="Rif1_N"/>
</dbReference>
<feature type="compositionally biased region" description="Basic residues" evidence="7">
    <location>
        <begin position="1312"/>
        <end position="1328"/>
    </location>
</feature>
<evidence type="ECO:0000313" key="9">
    <source>
        <dbReference type="EMBL" id="BCR84015.1"/>
    </source>
</evidence>
<keyword evidence="4" id="KW-0779">Telomere</keyword>
<accession>A0A7R7VG18</accession>
<keyword evidence="6" id="KW-0131">Cell cycle</keyword>
<feature type="compositionally biased region" description="Polar residues" evidence="7">
    <location>
        <begin position="1458"/>
        <end position="1474"/>
    </location>
</feature>
<feature type="region of interest" description="Disordered" evidence="7">
    <location>
        <begin position="1192"/>
        <end position="1211"/>
    </location>
</feature>
<feature type="compositionally biased region" description="Low complexity" evidence="7">
    <location>
        <begin position="1645"/>
        <end position="1655"/>
    </location>
</feature>
<dbReference type="InterPro" id="IPR016024">
    <property type="entry name" value="ARM-type_fold"/>
</dbReference>
<evidence type="ECO:0000256" key="1">
    <source>
        <dbReference type="ARBA" id="ARBA00004123"/>
    </source>
</evidence>
<evidence type="ECO:0000256" key="6">
    <source>
        <dbReference type="ARBA" id="ARBA00023306"/>
    </source>
</evidence>
<reference evidence="9" key="2">
    <citation type="submission" date="2021-02" db="EMBL/GenBank/DDBJ databases">
        <title>Aspergillus chevalieri M1 genome sequence.</title>
        <authorList>
            <person name="Kadooka C."/>
            <person name="Mori K."/>
            <person name="Futagami T."/>
        </authorList>
    </citation>
    <scope>NUCLEOTIDE SEQUENCE</scope>
    <source>
        <strain evidence="9">M1</strain>
    </source>
</reference>
<organism evidence="9 10">
    <name type="scientific">Aspergillus chevalieri</name>
    <name type="common">Eurotium chevalieri</name>
    <dbReference type="NCBI Taxonomy" id="182096"/>
    <lineage>
        <taxon>Eukaryota</taxon>
        <taxon>Fungi</taxon>
        <taxon>Dikarya</taxon>
        <taxon>Ascomycota</taxon>
        <taxon>Pezizomycotina</taxon>
        <taxon>Eurotiomycetes</taxon>
        <taxon>Eurotiomycetidae</taxon>
        <taxon>Eurotiales</taxon>
        <taxon>Aspergillaceae</taxon>
        <taxon>Aspergillus</taxon>
        <taxon>Aspergillus subgen. Aspergillus</taxon>
    </lineage>
</organism>
<keyword evidence="10" id="KW-1185">Reference proteome</keyword>
<dbReference type="KEGG" id="ache:ACHE_11417A"/>
<evidence type="ECO:0000313" key="10">
    <source>
        <dbReference type="Proteomes" id="UP000637239"/>
    </source>
</evidence>
<protein>
    <recommendedName>
        <fullName evidence="8">Telomere-associated protein Rif1 N-terminal domain-containing protein</fullName>
    </recommendedName>
</protein>
<dbReference type="GO" id="GO:0005634">
    <property type="term" value="C:nucleus"/>
    <property type="evidence" value="ECO:0007669"/>
    <property type="project" value="UniProtKB-SubCell"/>
</dbReference>
<feature type="compositionally biased region" description="Low complexity" evidence="7">
    <location>
        <begin position="1570"/>
        <end position="1583"/>
    </location>
</feature>
<reference evidence="9" key="1">
    <citation type="submission" date="2021-01" db="EMBL/GenBank/DDBJ databases">
        <authorList>
            <consortium name="Aspergillus chevalieri M1 genome sequencing consortium"/>
            <person name="Kazuki M."/>
            <person name="Futagami T."/>
        </authorList>
    </citation>
    <scope>NUCLEOTIDE SEQUENCE</scope>
    <source>
        <strain evidence="9">M1</strain>
    </source>
</reference>
<evidence type="ECO:0000259" key="8">
    <source>
        <dbReference type="Pfam" id="PF12231"/>
    </source>
</evidence>
<feature type="compositionally biased region" description="Basic and acidic residues" evidence="7">
    <location>
        <begin position="1329"/>
        <end position="1341"/>
    </location>
</feature>
<dbReference type="Pfam" id="PF12231">
    <property type="entry name" value="Rif1_N"/>
    <property type="match status" value="1"/>
</dbReference>
<dbReference type="SUPFAM" id="SSF48371">
    <property type="entry name" value="ARM repeat"/>
    <property type="match status" value="1"/>
</dbReference>
<feature type="compositionally biased region" description="Basic residues" evidence="7">
    <location>
        <begin position="1541"/>
        <end position="1553"/>
    </location>
</feature>
<feature type="region of interest" description="Disordered" evidence="7">
    <location>
        <begin position="1"/>
        <end position="64"/>
    </location>
</feature>
<feature type="compositionally biased region" description="Basic and acidic residues" evidence="7">
    <location>
        <begin position="1605"/>
        <end position="1625"/>
    </location>
</feature>
<feature type="compositionally biased region" description="Basic and acidic residues" evidence="7">
    <location>
        <begin position="1502"/>
        <end position="1513"/>
    </location>
</feature>
<dbReference type="Proteomes" id="UP000637239">
    <property type="component" value="Chromosome 1"/>
</dbReference>
<evidence type="ECO:0000256" key="4">
    <source>
        <dbReference type="ARBA" id="ARBA00022895"/>
    </source>
</evidence>
<feature type="region of interest" description="Disordered" evidence="7">
    <location>
        <begin position="1092"/>
        <end position="1117"/>
    </location>
</feature>
<feature type="compositionally biased region" description="Basic and acidic residues" evidence="7">
    <location>
        <begin position="1385"/>
        <end position="1400"/>
    </location>
</feature>
<evidence type="ECO:0000256" key="3">
    <source>
        <dbReference type="ARBA" id="ARBA00022454"/>
    </source>
</evidence>
<feature type="region of interest" description="Disordered" evidence="7">
    <location>
        <begin position="83"/>
        <end position="114"/>
    </location>
</feature>
<gene>
    <name evidence="9" type="ORF">ACHE_11417A</name>
</gene>
<dbReference type="PANTHER" id="PTHR22928">
    <property type="entry name" value="TELOMERE-ASSOCIATED PROTEIN RIF1"/>
    <property type="match status" value="1"/>
</dbReference>
<dbReference type="RefSeq" id="XP_043132537.1">
    <property type="nucleotide sequence ID" value="XM_043275984.1"/>
</dbReference>
<feature type="compositionally biased region" description="Acidic residues" evidence="7">
    <location>
        <begin position="1366"/>
        <end position="1375"/>
    </location>
</feature>
<feature type="region of interest" description="Disordered" evidence="7">
    <location>
        <begin position="1216"/>
        <end position="1658"/>
    </location>
</feature>
<feature type="region of interest" description="Disordered" evidence="7">
    <location>
        <begin position="1679"/>
        <end position="1706"/>
    </location>
</feature>
<feature type="compositionally biased region" description="Low complexity" evidence="7">
    <location>
        <begin position="1230"/>
        <end position="1243"/>
    </location>
</feature>
<evidence type="ECO:0000256" key="5">
    <source>
        <dbReference type="ARBA" id="ARBA00023242"/>
    </source>
</evidence>
<proteinExistence type="predicted"/>
<dbReference type="GeneID" id="66978374"/>
<feature type="compositionally biased region" description="Polar residues" evidence="7">
    <location>
        <begin position="99"/>
        <end position="113"/>
    </location>
</feature>
<feature type="compositionally biased region" description="Polar residues" evidence="7">
    <location>
        <begin position="1345"/>
        <end position="1364"/>
    </location>
</feature>
<dbReference type="PANTHER" id="PTHR22928:SF3">
    <property type="entry name" value="TELOMERE-ASSOCIATED PROTEIN RIF1"/>
    <property type="match status" value="1"/>
</dbReference>
<comment type="subcellular location">
    <subcellularLocation>
        <location evidence="2">Chromosome</location>
        <location evidence="2">Telomere</location>
    </subcellularLocation>
    <subcellularLocation>
        <location evidence="1">Nucleus</location>
    </subcellularLocation>
</comment>
<feature type="compositionally biased region" description="Basic and acidic residues" evidence="7">
    <location>
        <begin position="1554"/>
        <end position="1569"/>
    </location>
</feature>
<sequence length="1750" mass="193360">MVEAVAGPPTPLRKTPRVLAHDENGQAEASPVIFQTPGPSPFSVPDSAGVPSTRQSKRVNFSPFPSHVIPPSVTSIAMNSKSDLKTLTPSNERKPSKSILKSTNTPVPVNTAESEPVTPGNFVMLLHSIAEQLGGDSTTAKLDAYMHFFGVLRTYEGVPTLQEVSDKLGVITDYMRKDVTRDLENAEPVDINLVCQALKLSAALIWHAEISRQLSDDFRVFLVDHSIDRLHDAKVPKSVLIHCMSILSGQNFGPKIMNNARLARLLNGLRDISDRVNGNGIISQRLCIYHRLLEQFRSFFISQAALWMEHLISGLLHPVKDTRIKSISLGSQLSKIAGPNATLSKTIRDIFDKPLGKSKKLVSEICERMSRMMASADTNSHVPQIWTVIVSLLRCRSLNIDQWEHFREWVLVLQKCFNCSDAAIKAQAILGWNRFVVVVGPNETTNPSVIKMLSKPIFSQFERKKQEKNGAYPNQLAVSSYFNLLYFSFHPTATHPFLDTVWQEYVSSPSATIFASNPTLSNHVAHALSYMLWSSHTKVWTEATISQCTKFDPSFLPALECKWTRSRITSVIGVFENLFKSAPWTDGRPEQSYIASAWGSLSNALSYASSKEITPTPESMQAVAAVLGLLQRLWKSGPSSLDATGNYDAFFERFRFLSAKVISDLGSILFTEKLLLKTADETFQTATTPTHRGQQGDSNLNTPIMHFMRLISDVSSIKEPTESYLDLVNGTLEAFCNGKETRGSRLDLLCHCVDLHPSETNSHSGQHNLDQTVWECTAQFAMDALSRLKESNRAPSPRDYENVVKILSAGLKFADISQFWGQLLDSFAHATRTEKDGQAIVTMVLEPVAEAATHFHDKLVYTPSISLLLLLLSVSCGRPDVTKFDGSNGLYLPEKLQTLIHKTLKESYGGFDPANSGGAAGFIESLASFLESGDLDFRSMVLEKFQGPLVQWLKDEGRKLDAESDVGSRHLVACRVLSSTVLNIIQMSQSTNPPCLQKFEPIICGGLESFHMSISKRFVDMLNTMSKSDGSLVYSESISRASQKWRSDNQNQPPSSSPLVNGLQVCSREGLLHLFAMLNCSKINAHPNAADDDLASISPKPHQTSENPAVTSHDSSPVVKVDDAATDQFQLPEQRQTDELVFMQGTLPLSAATASRKKREELFSMIENLRSSSPAITPKELGFMTPPHLRNFRNAGRDAEPPLTPTLPVVAGENEDVFLGSSPTPGIRNRPQSSQSRLASSQRGKTPDTHPNTDPPSSPPTIKSPRPDRQELQVPAEQDNTMSEQTSSRKSPKKKSKKDRSNANPSKEKPVTKRLRSSKKSTPSKKSSKRTESSMRSEEAGKSISLGTPNKQPGTGNVSNTIADSFNEDVNEDVESQVASQLELDLEHAADHEGNLKDESAELPNSFPMTKKRKRGVEDVQTPPRSEKRRSNRLTSSQPAATDIIPEPRSTRSTRSSAPVSQQNDTSPRSSPAQSAGKRRKGQNTVDAKESTEQTTAEPEQVADHTLEDDSHIPESSQNRRRSTRLGTIPEQLAAEESLRKNSRNARRARLRQANKENRQKDLEARQETQETSQETSQDVSQVPDSHPQEEQLVAENVASQKALSQEREKEPDVPAEQKEVKEPLKPTSPEQPAEIQGNVEMDQPEVQPEQPTTEPDVEMEDAVMVPEVNTAAPAQEEPAIAHAPQTEQPAEAPTEKDAAASQSGIIRSFEQSLNDLKSATLDENSLRQLDELLFKIRVEAHDAFRRNTG</sequence>
<evidence type="ECO:0000256" key="2">
    <source>
        <dbReference type="ARBA" id="ARBA00004574"/>
    </source>
</evidence>
<dbReference type="GO" id="GO:0140445">
    <property type="term" value="C:chromosome, telomeric repeat region"/>
    <property type="evidence" value="ECO:0007669"/>
    <property type="project" value="TreeGrafter"/>
</dbReference>
<feature type="compositionally biased region" description="Polar residues" evidence="7">
    <location>
        <begin position="1101"/>
        <end position="1115"/>
    </location>
</feature>
<name>A0A7R7VG18_ASPCH</name>
<keyword evidence="3" id="KW-0158">Chromosome</keyword>
<dbReference type="EMBL" id="AP024416">
    <property type="protein sequence ID" value="BCR84015.1"/>
    <property type="molecule type" value="Genomic_DNA"/>
</dbReference>